<proteinExistence type="inferred from homology"/>
<dbReference type="SUPFAM" id="SSF53720">
    <property type="entry name" value="ALDH-like"/>
    <property type="match status" value="1"/>
</dbReference>
<gene>
    <name evidence="6" type="ORF">N8I77_011621</name>
</gene>
<dbReference type="InterPro" id="IPR015590">
    <property type="entry name" value="Aldehyde_DH_dom"/>
</dbReference>
<feature type="domain" description="Aldehyde dehydrogenase" evidence="5">
    <location>
        <begin position="59"/>
        <end position="510"/>
    </location>
</feature>
<evidence type="ECO:0000256" key="4">
    <source>
        <dbReference type="SAM" id="MobiDB-lite"/>
    </source>
</evidence>
<dbReference type="InterPro" id="IPR016161">
    <property type="entry name" value="Ald_DH/histidinol_DH"/>
</dbReference>
<evidence type="ECO:0000259" key="5">
    <source>
        <dbReference type="Pfam" id="PF00171"/>
    </source>
</evidence>
<dbReference type="InterPro" id="IPR016162">
    <property type="entry name" value="Ald_DH_N"/>
</dbReference>
<feature type="region of interest" description="Disordered" evidence="4">
    <location>
        <begin position="375"/>
        <end position="395"/>
    </location>
</feature>
<dbReference type="PANTHER" id="PTHR11699">
    <property type="entry name" value="ALDEHYDE DEHYDROGENASE-RELATED"/>
    <property type="match status" value="1"/>
</dbReference>
<comment type="catalytic activity">
    <reaction evidence="3">
        <text>an aldehyde + NAD(+) + H2O = a carboxylate + NADH + 2 H(+)</text>
        <dbReference type="Rhea" id="RHEA:16185"/>
        <dbReference type="ChEBI" id="CHEBI:15377"/>
        <dbReference type="ChEBI" id="CHEBI:15378"/>
        <dbReference type="ChEBI" id="CHEBI:17478"/>
        <dbReference type="ChEBI" id="CHEBI:29067"/>
        <dbReference type="ChEBI" id="CHEBI:57540"/>
        <dbReference type="ChEBI" id="CHEBI:57945"/>
        <dbReference type="EC" id="1.2.1.3"/>
    </reaction>
</comment>
<dbReference type="Gene3D" id="3.40.309.10">
    <property type="entry name" value="Aldehyde Dehydrogenase, Chain A, domain 2"/>
    <property type="match status" value="1"/>
</dbReference>
<dbReference type="EC" id="1.2.1.3" evidence="2"/>
<sequence length="521" mass="58132">MNCVDTSYHLAEVLFLASKVSIVAFIVCIMSSKEASIQTELSFTTFHNIIDGQRRGAERAVRGVNPATEEELWEAPIATRADLDDAVIAGKRAFVSWSRTPLEERRKCLSRFRDLIEKYKDVLSQVIMAETGKTVITLEIPEEVLQDDETVLTVRRYFPVGIVGAICPWNLPVGVMGIKIFQAIIAGNVIICKNSPYSPYAALKFCEIAQEAFPPGVIQILGGSDDMGGWLVEHPDIPMIAFSGHTRTGKKIQEMAAKNLKRLTLLLAGNDPVIVCPDVEDIEKVAKEVALSTWFISGQACIATKRIYVHTDIHERFMESLLKATRQTIVGSCADSDAYIGPIQNVDLFRRLKRLEQECETKGYNIVLDGRNRDSARKPQAVDGEQLNGSPNERPEKGYFFYPTLVLDPPPDCRLVTEEQFGPIAPYRRWTDFEEVIKEVNSSEYGLGATVYCKSDDRAVEMGKRIQAGMIWANCHPRAMGPEPYGGTKHSGFGAEGGEAGLKCFMNPQTMFRFRWSMVKD</sequence>
<evidence type="ECO:0000256" key="1">
    <source>
        <dbReference type="ARBA" id="ARBA00009986"/>
    </source>
</evidence>
<comment type="similarity">
    <text evidence="1">Belongs to the aldehyde dehydrogenase family.</text>
</comment>
<dbReference type="AlphaFoldDB" id="A0AAD9S5T3"/>
<dbReference type="EMBL" id="JAUJFL010000007">
    <property type="protein sequence ID" value="KAK2599904.1"/>
    <property type="molecule type" value="Genomic_DNA"/>
</dbReference>
<evidence type="ECO:0000313" key="7">
    <source>
        <dbReference type="Proteomes" id="UP001265746"/>
    </source>
</evidence>
<reference evidence="6" key="1">
    <citation type="submission" date="2023-06" db="EMBL/GenBank/DDBJ databases">
        <authorList>
            <person name="Noh H."/>
        </authorList>
    </citation>
    <scope>NUCLEOTIDE SEQUENCE</scope>
    <source>
        <strain evidence="6">DUCC20226</strain>
    </source>
</reference>
<name>A0AAD9S5T3_PHOAM</name>
<evidence type="ECO:0000256" key="3">
    <source>
        <dbReference type="ARBA" id="ARBA00049194"/>
    </source>
</evidence>
<organism evidence="6 7">
    <name type="scientific">Phomopsis amygdali</name>
    <name type="common">Fusicoccum amygdali</name>
    <dbReference type="NCBI Taxonomy" id="1214568"/>
    <lineage>
        <taxon>Eukaryota</taxon>
        <taxon>Fungi</taxon>
        <taxon>Dikarya</taxon>
        <taxon>Ascomycota</taxon>
        <taxon>Pezizomycotina</taxon>
        <taxon>Sordariomycetes</taxon>
        <taxon>Sordariomycetidae</taxon>
        <taxon>Diaporthales</taxon>
        <taxon>Diaporthaceae</taxon>
        <taxon>Diaporthe</taxon>
    </lineage>
</organism>
<accession>A0AAD9S5T3</accession>
<evidence type="ECO:0000313" key="6">
    <source>
        <dbReference type="EMBL" id="KAK2599904.1"/>
    </source>
</evidence>
<keyword evidence="7" id="KW-1185">Reference proteome</keyword>
<evidence type="ECO:0000256" key="2">
    <source>
        <dbReference type="ARBA" id="ARBA00024226"/>
    </source>
</evidence>
<dbReference type="Proteomes" id="UP001265746">
    <property type="component" value="Unassembled WGS sequence"/>
</dbReference>
<comment type="caution">
    <text evidence="6">The sequence shown here is derived from an EMBL/GenBank/DDBJ whole genome shotgun (WGS) entry which is preliminary data.</text>
</comment>
<dbReference type="Pfam" id="PF00171">
    <property type="entry name" value="Aldedh"/>
    <property type="match status" value="1"/>
</dbReference>
<dbReference type="Gene3D" id="3.40.605.10">
    <property type="entry name" value="Aldehyde Dehydrogenase, Chain A, domain 1"/>
    <property type="match status" value="2"/>
</dbReference>
<protein>
    <recommendedName>
        <fullName evidence="2">aldehyde dehydrogenase (NAD(+))</fullName>
        <ecNumber evidence="2">1.2.1.3</ecNumber>
    </recommendedName>
</protein>
<dbReference type="InterPro" id="IPR016163">
    <property type="entry name" value="Ald_DH_C"/>
</dbReference>
<dbReference type="GO" id="GO:0004029">
    <property type="term" value="F:aldehyde dehydrogenase (NAD+) activity"/>
    <property type="evidence" value="ECO:0007669"/>
    <property type="project" value="UniProtKB-EC"/>
</dbReference>